<dbReference type="Proteomes" id="UP000694888">
    <property type="component" value="Unplaced"/>
</dbReference>
<proteinExistence type="predicted"/>
<sequence length="466" mass="53315">MDANWVSRKLILAAALFLSSSASVLNITTPEVEVGKTTNVSLGCFNPYPARDISEIAIIRILKWDHDEWNSVAELQRGDGTAVRQKSKDVFVKGNIGSVAESFLRLTWPVATNDTLGQYRCDFISLTFQENVLWQKSLSVFITSTNLTVHVLSEIVEQNKREGFQLLHLQKHDLVENMTATVEDLEADLESQLKYHIRTLSHTVEGNKNESDNQKREILWKMKSSVEKNKKEFLRLLRSQEKDVQENLKTTMEALEAGFQSQIQALSRTMKDNKNECDDQKQKVLEKMTTTVEGIESCFEDKMKSQIKVLTDTVEENKKECPRQLDLHKRQILENVTETVEALEAGLESKMKEQIQVLNHTFEEKRKKDLQQNQIMEKMKAALEESKRECLQQKQDILDNVTATMEALEAGFERKLDDVKSQLQVHMCSDSRGLGPRPVVRLLNGMKVVCDTETDNGGWIVIQRRA</sequence>
<name>A0ABM1VST9_APLCA</name>
<dbReference type="SUPFAM" id="SSF56496">
    <property type="entry name" value="Fibrinogen C-terminal domain-like"/>
    <property type="match status" value="1"/>
</dbReference>
<evidence type="ECO:0000313" key="4">
    <source>
        <dbReference type="RefSeq" id="XP_035825481.1"/>
    </source>
</evidence>
<feature type="chain" id="PRO_5045745932" evidence="2">
    <location>
        <begin position="23"/>
        <end position="466"/>
    </location>
</feature>
<evidence type="ECO:0000256" key="1">
    <source>
        <dbReference type="SAM" id="Coils"/>
    </source>
</evidence>
<keyword evidence="2" id="KW-0732">Signal</keyword>
<feature type="signal peptide" evidence="2">
    <location>
        <begin position="1"/>
        <end position="22"/>
    </location>
</feature>
<evidence type="ECO:0000313" key="3">
    <source>
        <dbReference type="Proteomes" id="UP000694888"/>
    </source>
</evidence>
<reference evidence="4" key="1">
    <citation type="submission" date="2025-08" db="UniProtKB">
        <authorList>
            <consortium name="RefSeq"/>
        </authorList>
    </citation>
    <scope>IDENTIFICATION</scope>
</reference>
<feature type="coiled-coil region" evidence="1">
    <location>
        <begin position="333"/>
        <end position="411"/>
    </location>
</feature>
<organism evidence="3 4">
    <name type="scientific">Aplysia californica</name>
    <name type="common">California sea hare</name>
    <dbReference type="NCBI Taxonomy" id="6500"/>
    <lineage>
        <taxon>Eukaryota</taxon>
        <taxon>Metazoa</taxon>
        <taxon>Spiralia</taxon>
        <taxon>Lophotrochozoa</taxon>
        <taxon>Mollusca</taxon>
        <taxon>Gastropoda</taxon>
        <taxon>Heterobranchia</taxon>
        <taxon>Euthyneura</taxon>
        <taxon>Tectipleura</taxon>
        <taxon>Aplysiida</taxon>
        <taxon>Aplysioidea</taxon>
        <taxon>Aplysiidae</taxon>
        <taxon>Aplysia</taxon>
    </lineage>
</organism>
<feature type="non-terminal residue" evidence="4">
    <location>
        <position position="466"/>
    </location>
</feature>
<dbReference type="GeneID" id="101845236"/>
<dbReference type="InterPro" id="IPR036056">
    <property type="entry name" value="Fibrinogen-like_C"/>
</dbReference>
<keyword evidence="3" id="KW-1185">Reference proteome</keyword>
<evidence type="ECO:0000256" key="2">
    <source>
        <dbReference type="SAM" id="SignalP"/>
    </source>
</evidence>
<gene>
    <name evidence="4" type="primary">LOC101845236</name>
</gene>
<accession>A0ABM1VST9</accession>
<dbReference type="RefSeq" id="XP_035825481.1">
    <property type="nucleotide sequence ID" value="XM_035969588.1"/>
</dbReference>
<keyword evidence="1" id="KW-0175">Coiled coil</keyword>
<protein>
    <submittedName>
        <fullName evidence="4">Uncharacterized protein LOC101845236</fullName>
    </submittedName>
</protein>